<keyword evidence="2" id="KW-1185">Reference proteome</keyword>
<proteinExistence type="predicted"/>
<gene>
    <name evidence="1" type="ORF">FNW17_01700</name>
</gene>
<dbReference type="EMBL" id="VJZR01000001">
    <property type="protein sequence ID" value="TRX23919.1"/>
    <property type="molecule type" value="Genomic_DNA"/>
</dbReference>
<protein>
    <recommendedName>
        <fullName evidence="3">DUF2946 domain-containing protein</fullName>
    </recommendedName>
</protein>
<organism evidence="1 2">
    <name type="scientific">Flavobacterium franklandianum</name>
    <dbReference type="NCBI Taxonomy" id="2594430"/>
    <lineage>
        <taxon>Bacteria</taxon>
        <taxon>Pseudomonadati</taxon>
        <taxon>Bacteroidota</taxon>
        <taxon>Flavobacteriia</taxon>
        <taxon>Flavobacteriales</taxon>
        <taxon>Flavobacteriaceae</taxon>
        <taxon>Flavobacterium</taxon>
    </lineage>
</organism>
<dbReference type="AlphaFoldDB" id="A0A553CTS1"/>
<sequence>MKKKFVILNSFWILAVLFSMLFQYVHTYEHLAKQLSEKECHHKYTSSQEITHQHHGFDHCFVCHFSVSSFVTSDIHHFEFQKTTIPSGYSFFKSREITQFFKGSLFALRAPPVFIV</sequence>
<comment type="caution">
    <text evidence="1">The sequence shown here is derived from an EMBL/GenBank/DDBJ whole genome shotgun (WGS) entry which is preliminary data.</text>
</comment>
<accession>A0A553CTS1</accession>
<dbReference type="RefSeq" id="WP_144070736.1">
    <property type="nucleotide sequence ID" value="NZ_VJZR01000001.1"/>
</dbReference>
<evidence type="ECO:0000313" key="2">
    <source>
        <dbReference type="Proteomes" id="UP000318585"/>
    </source>
</evidence>
<dbReference type="OrthoDB" id="1445232at2"/>
<dbReference type="Proteomes" id="UP000318585">
    <property type="component" value="Unassembled WGS sequence"/>
</dbReference>
<evidence type="ECO:0008006" key="3">
    <source>
        <dbReference type="Google" id="ProtNLM"/>
    </source>
</evidence>
<evidence type="ECO:0000313" key="1">
    <source>
        <dbReference type="EMBL" id="TRX23919.1"/>
    </source>
</evidence>
<name>A0A553CTS1_9FLAO</name>
<reference evidence="1 2" key="1">
    <citation type="submission" date="2019-07" db="EMBL/GenBank/DDBJ databases">
        <title>Novel species of Flavobacterium.</title>
        <authorList>
            <person name="Liu Q."/>
            <person name="Xin Y.-H."/>
        </authorList>
    </citation>
    <scope>NUCLEOTIDE SEQUENCE [LARGE SCALE GENOMIC DNA]</scope>
    <source>
        <strain evidence="1 2">LB3P56</strain>
    </source>
</reference>